<feature type="transmembrane region" description="Helical" evidence="1">
    <location>
        <begin position="161"/>
        <end position="178"/>
    </location>
</feature>
<dbReference type="PANTHER" id="PTHR36435:SF1">
    <property type="entry name" value="CAAX AMINO TERMINAL PROTEASE FAMILY PROTEIN"/>
    <property type="match status" value="1"/>
</dbReference>
<dbReference type="PANTHER" id="PTHR36435">
    <property type="entry name" value="SLR1288 PROTEIN"/>
    <property type="match status" value="1"/>
</dbReference>
<dbReference type="GO" id="GO:0004175">
    <property type="term" value="F:endopeptidase activity"/>
    <property type="evidence" value="ECO:0007669"/>
    <property type="project" value="UniProtKB-ARBA"/>
</dbReference>
<dbReference type="InterPro" id="IPR052710">
    <property type="entry name" value="CAAX_protease"/>
</dbReference>
<reference evidence="3 4" key="1">
    <citation type="submission" date="2016-10" db="EMBL/GenBank/DDBJ databases">
        <authorList>
            <person name="Varghese N."/>
        </authorList>
    </citation>
    <scope>NUCLEOTIDE SEQUENCE [LARGE SCALE GENOMIC DNA]</scope>
    <source>
        <strain evidence="3 4">KB11</strain>
    </source>
</reference>
<proteinExistence type="predicted"/>
<keyword evidence="1" id="KW-0472">Membrane</keyword>
<feature type="transmembrane region" description="Helical" evidence="1">
    <location>
        <begin position="236"/>
        <end position="258"/>
    </location>
</feature>
<sequence>MDFNITNFNERLKSIKLRELIVAGIAAIILGVILSEIFPAIYDSDDLYFVVITILILVFFIYALKGTYGLKTNIHSVFETENQKEIIYVFLINIFFAMVFLALFSSLDIMIGFLDPSWETGFEFDYVSLTPIAFFIDALGTIILAPIVEELVFRGVLLNRLKLRIGIIPAILVSSFLFGIGHEFGGMISAFLFGICMCILYLKTDNILIPITVHFINNLVVTLLESTHIDTIMLEFPWIIPTLIICLISSVLLILYIYKGFKKVKTLT</sequence>
<evidence type="ECO:0000313" key="3">
    <source>
        <dbReference type="EMBL" id="ATZ60377.1"/>
    </source>
</evidence>
<accession>A0A2H4U8D5</accession>
<feature type="domain" description="CAAX prenyl protease 2/Lysostaphin resistance protein A-like" evidence="2">
    <location>
        <begin position="134"/>
        <end position="220"/>
    </location>
</feature>
<evidence type="ECO:0000259" key="2">
    <source>
        <dbReference type="Pfam" id="PF02517"/>
    </source>
</evidence>
<feature type="transmembrane region" description="Helical" evidence="1">
    <location>
        <begin position="86"/>
        <end position="114"/>
    </location>
</feature>
<dbReference type="Proteomes" id="UP000232133">
    <property type="component" value="Chromosome"/>
</dbReference>
<dbReference type="InterPro" id="IPR003675">
    <property type="entry name" value="Rce1/LyrA-like_dom"/>
</dbReference>
<keyword evidence="1" id="KW-0812">Transmembrane</keyword>
<feature type="transmembrane region" description="Helical" evidence="1">
    <location>
        <begin position="47"/>
        <end position="65"/>
    </location>
</feature>
<feature type="transmembrane region" description="Helical" evidence="1">
    <location>
        <begin position="20"/>
        <end position="41"/>
    </location>
</feature>
<evidence type="ECO:0000313" key="4">
    <source>
        <dbReference type="Proteomes" id="UP000232133"/>
    </source>
</evidence>
<dbReference type="EMBL" id="CP017803">
    <property type="protein sequence ID" value="ATZ60377.1"/>
    <property type="molecule type" value="Genomic_DNA"/>
</dbReference>
<feature type="transmembrane region" description="Helical" evidence="1">
    <location>
        <begin position="126"/>
        <end position="149"/>
    </location>
</feature>
<gene>
    <name evidence="3" type="ORF">BK798_08080</name>
</gene>
<feature type="transmembrane region" description="Helical" evidence="1">
    <location>
        <begin position="184"/>
        <end position="202"/>
    </location>
</feature>
<feature type="transmembrane region" description="Helical" evidence="1">
    <location>
        <begin position="207"/>
        <end position="224"/>
    </location>
</feature>
<protein>
    <submittedName>
        <fullName evidence="3">Peptidase</fullName>
    </submittedName>
</protein>
<dbReference type="RefSeq" id="WP_100815762.1">
    <property type="nucleotide sequence ID" value="NZ_CAYBBN010000009.1"/>
</dbReference>
<dbReference type="GeneID" id="35119329"/>
<evidence type="ECO:0000256" key="1">
    <source>
        <dbReference type="SAM" id="Phobius"/>
    </source>
</evidence>
<keyword evidence="1" id="KW-1133">Transmembrane helix</keyword>
<name>A0A2H4U8D5_METSM</name>
<dbReference type="Pfam" id="PF02517">
    <property type="entry name" value="Rce1-like"/>
    <property type="match status" value="1"/>
</dbReference>
<organism evidence="3 4">
    <name type="scientific">Methanobrevibacter smithii</name>
    <dbReference type="NCBI Taxonomy" id="2173"/>
    <lineage>
        <taxon>Archaea</taxon>
        <taxon>Methanobacteriati</taxon>
        <taxon>Methanobacteriota</taxon>
        <taxon>Methanomada group</taxon>
        <taxon>Methanobacteria</taxon>
        <taxon>Methanobacteriales</taxon>
        <taxon>Methanobacteriaceae</taxon>
        <taxon>Methanobrevibacter</taxon>
    </lineage>
</organism>
<dbReference type="GO" id="GO:0080120">
    <property type="term" value="P:CAAX-box protein maturation"/>
    <property type="evidence" value="ECO:0007669"/>
    <property type="project" value="UniProtKB-ARBA"/>
</dbReference>
<dbReference type="AlphaFoldDB" id="A0A2H4U8D5"/>